<evidence type="ECO:0000313" key="7">
    <source>
        <dbReference type="EMBL" id="MFC6951458.1"/>
    </source>
</evidence>
<evidence type="ECO:0000256" key="2">
    <source>
        <dbReference type="ARBA" id="ARBA00022475"/>
    </source>
</evidence>
<evidence type="ECO:0000313" key="8">
    <source>
        <dbReference type="Proteomes" id="UP001596395"/>
    </source>
</evidence>
<keyword evidence="2" id="KW-1003">Cell membrane</keyword>
<feature type="transmembrane region" description="Helical" evidence="6">
    <location>
        <begin position="164"/>
        <end position="183"/>
    </location>
</feature>
<evidence type="ECO:0000256" key="3">
    <source>
        <dbReference type="ARBA" id="ARBA00022692"/>
    </source>
</evidence>
<feature type="transmembrane region" description="Helical" evidence="6">
    <location>
        <begin position="195"/>
        <end position="213"/>
    </location>
</feature>
<proteinExistence type="predicted"/>
<feature type="transmembrane region" description="Helical" evidence="6">
    <location>
        <begin position="30"/>
        <end position="49"/>
    </location>
</feature>
<keyword evidence="4 6" id="KW-1133">Transmembrane helix</keyword>
<dbReference type="PANTHER" id="PTHR30213:SF0">
    <property type="entry name" value="UPF0761 MEMBRANE PROTEIN YIHY"/>
    <property type="match status" value="1"/>
</dbReference>
<organism evidence="7 8">
    <name type="scientific">Halorubellus litoreus</name>
    <dbReference type="NCBI Taxonomy" id="755308"/>
    <lineage>
        <taxon>Archaea</taxon>
        <taxon>Methanobacteriati</taxon>
        <taxon>Methanobacteriota</taxon>
        <taxon>Stenosarchaea group</taxon>
        <taxon>Halobacteria</taxon>
        <taxon>Halobacteriales</taxon>
        <taxon>Halorubellaceae</taxon>
        <taxon>Halorubellus</taxon>
    </lineage>
</organism>
<name>A0ABD5V9I6_9EURY</name>
<evidence type="ECO:0000256" key="4">
    <source>
        <dbReference type="ARBA" id="ARBA00022989"/>
    </source>
</evidence>
<feature type="transmembrane region" description="Helical" evidence="6">
    <location>
        <begin position="133"/>
        <end position="152"/>
    </location>
</feature>
<keyword evidence="5 6" id="KW-0472">Membrane</keyword>
<keyword evidence="8" id="KW-1185">Reference proteome</keyword>
<gene>
    <name evidence="7" type="ORF">ACFQGB_01160</name>
</gene>
<dbReference type="GO" id="GO:0005886">
    <property type="term" value="C:plasma membrane"/>
    <property type="evidence" value="ECO:0007669"/>
    <property type="project" value="UniProtKB-SubCell"/>
</dbReference>
<feature type="transmembrane region" description="Helical" evidence="6">
    <location>
        <begin position="225"/>
        <end position="250"/>
    </location>
</feature>
<evidence type="ECO:0000256" key="5">
    <source>
        <dbReference type="ARBA" id="ARBA00023136"/>
    </source>
</evidence>
<protein>
    <submittedName>
        <fullName evidence="7">YihY/virulence factor BrkB family protein</fullName>
    </submittedName>
</protein>
<dbReference type="AlphaFoldDB" id="A0ABD5V9I6"/>
<dbReference type="RefSeq" id="WP_336348490.1">
    <property type="nucleotide sequence ID" value="NZ_JAZAQL010000001.1"/>
</dbReference>
<dbReference type="EMBL" id="JBHSXN010000001">
    <property type="protein sequence ID" value="MFC6951458.1"/>
    <property type="molecule type" value="Genomic_DNA"/>
</dbReference>
<sequence>MSRIALGRAIVVSVYREARAENLTFMAGSVAYHAFVSLLPFLLVLLVAVQAATDGAVARDVVTGIGGYVSPNNGALLADAVVEASASTGLSILGLVTLVWGTLKVFRTLDKAFSDIYESEAANPLSDQLSDGVVVLLGAGTAAALAALAGTVVSLDGSGLVGQAVVWLAFVAGLALAFFPIYYVFPDEDVTVREVLPGTVFAAVGWATLESAFQTYATLAGSNDAYGLLGAVLLLVTWLYVSGLVVLLGAAINAVLAGRSEDVDPLPWPGTPAAAALANGGTATVDHGAALLEGLTDGADSGTVTDLSSADLVALASALESAERATVVVDGTEYSLPRPTTATAETTTVARPGIFGGPEARSELRLVWTTDER</sequence>
<comment type="caution">
    <text evidence="7">The sequence shown here is derived from an EMBL/GenBank/DDBJ whole genome shotgun (WGS) entry which is preliminary data.</text>
</comment>
<evidence type="ECO:0000256" key="1">
    <source>
        <dbReference type="ARBA" id="ARBA00004651"/>
    </source>
</evidence>
<reference evidence="7 8" key="1">
    <citation type="journal article" date="2019" name="Int. J. Syst. Evol. Microbiol.">
        <title>The Global Catalogue of Microorganisms (GCM) 10K type strain sequencing project: providing services to taxonomists for standard genome sequencing and annotation.</title>
        <authorList>
            <consortium name="The Broad Institute Genomics Platform"/>
            <consortium name="The Broad Institute Genome Sequencing Center for Infectious Disease"/>
            <person name="Wu L."/>
            <person name="Ma J."/>
        </authorList>
    </citation>
    <scope>NUCLEOTIDE SEQUENCE [LARGE SCALE GENOMIC DNA]</scope>
    <source>
        <strain evidence="7 8">GX26</strain>
    </source>
</reference>
<keyword evidence="3 6" id="KW-0812">Transmembrane</keyword>
<comment type="subcellular location">
    <subcellularLocation>
        <location evidence="1">Cell membrane</location>
        <topology evidence="1">Multi-pass membrane protein</topology>
    </subcellularLocation>
</comment>
<evidence type="ECO:0000256" key="6">
    <source>
        <dbReference type="SAM" id="Phobius"/>
    </source>
</evidence>
<dbReference type="PANTHER" id="PTHR30213">
    <property type="entry name" value="INNER MEMBRANE PROTEIN YHJD"/>
    <property type="match status" value="1"/>
</dbReference>
<accession>A0ABD5V9I6</accession>
<dbReference type="Pfam" id="PF03631">
    <property type="entry name" value="Virul_fac_BrkB"/>
    <property type="match status" value="1"/>
</dbReference>
<dbReference type="NCBIfam" id="TIGR00765">
    <property type="entry name" value="yihY_not_rbn"/>
    <property type="match status" value="1"/>
</dbReference>
<dbReference type="Proteomes" id="UP001596395">
    <property type="component" value="Unassembled WGS sequence"/>
</dbReference>
<dbReference type="InterPro" id="IPR017039">
    <property type="entry name" value="Virul_fac_BrkB"/>
</dbReference>